<proteinExistence type="predicted"/>
<reference evidence="2" key="1">
    <citation type="journal article" date="2023" name="Nat. Plants">
        <title>Single-cell RNA sequencing provides a high-resolution roadmap for understanding the multicellular compartmentation of specialized metabolism.</title>
        <authorList>
            <person name="Sun S."/>
            <person name="Shen X."/>
            <person name="Li Y."/>
            <person name="Li Y."/>
            <person name="Wang S."/>
            <person name="Li R."/>
            <person name="Zhang H."/>
            <person name="Shen G."/>
            <person name="Guo B."/>
            <person name="Wei J."/>
            <person name="Xu J."/>
            <person name="St-Pierre B."/>
            <person name="Chen S."/>
            <person name="Sun C."/>
        </authorList>
    </citation>
    <scope>NUCLEOTIDE SEQUENCE [LARGE SCALE GENOMIC DNA]</scope>
</reference>
<evidence type="ECO:0000313" key="2">
    <source>
        <dbReference type="Proteomes" id="UP001060085"/>
    </source>
</evidence>
<gene>
    <name evidence="1" type="ORF">M9H77_12105</name>
</gene>
<evidence type="ECO:0000313" key="1">
    <source>
        <dbReference type="EMBL" id="KAI5671741.1"/>
    </source>
</evidence>
<dbReference type="EMBL" id="CM044703">
    <property type="protein sequence ID" value="KAI5671741.1"/>
    <property type="molecule type" value="Genomic_DNA"/>
</dbReference>
<dbReference type="Proteomes" id="UP001060085">
    <property type="component" value="Linkage Group LG03"/>
</dbReference>
<organism evidence="1 2">
    <name type="scientific">Catharanthus roseus</name>
    <name type="common">Madagascar periwinkle</name>
    <name type="synonym">Vinca rosea</name>
    <dbReference type="NCBI Taxonomy" id="4058"/>
    <lineage>
        <taxon>Eukaryota</taxon>
        <taxon>Viridiplantae</taxon>
        <taxon>Streptophyta</taxon>
        <taxon>Embryophyta</taxon>
        <taxon>Tracheophyta</taxon>
        <taxon>Spermatophyta</taxon>
        <taxon>Magnoliopsida</taxon>
        <taxon>eudicotyledons</taxon>
        <taxon>Gunneridae</taxon>
        <taxon>Pentapetalae</taxon>
        <taxon>asterids</taxon>
        <taxon>lamiids</taxon>
        <taxon>Gentianales</taxon>
        <taxon>Apocynaceae</taxon>
        <taxon>Rauvolfioideae</taxon>
        <taxon>Vinceae</taxon>
        <taxon>Catharanthinae</taxon>
        <taxon>Catharanthus</taxon>
    </lineage>
</organism>
<sequence length="107" mass="12166">MTLSMSFLLMRYKRDSRESLSPLISSPKKGVVGAKDVKSKVYKGILYYLPLQKWNELFLGFDSNVVEKKLSLDVMGNEFIRCNPPVLSLLQTRSFILISPPIILVTL</sequence>
<protein>
    <submittedName>
        <fullName evidence="1">Uncharacterized protein</fullName>
    </submittedName>
</protein>
<keyword evidence="2" id="KW-1185">Reference proteome</keyword>
<comment type="caution">
    <text evidence="1">The sequence shown here is derived from an EMBL/GenBank/DDBJ whole genome shotgun (WGS) entry which is preliminary data.</text>
</comment>
<accession>A0ACC0BGK1</accession>
<name>A0ACC0BGK1_CATRO</name>